<reference evidence="1" key="1">
    <citation type="submission" date="2020-06" db="EMBL/GenBank/DDBJ databases">
        <authorList>
            <person name="Li T."/>
            <person name="Hu X."/>
            <person name="Zhang T."/>
            <person name="Song X."/>
            <person name="Zhang H."/>
            <person name="Dai N."/>
            <person name="Sheng W."/>
            <person name="Hou X."/>
            <person name="Wei L."/>
        </authorList>
    </citation>
    <scope>NUCLEOTIDE SEQUENCE</scope>
    <source>
        <strain evidence="1">K16</strain>
        <tissue evidence="1">Leaf</tissue>
    </source>
</reference>
<sequence length="657" mass="74836">MDPFPSVNKAYSMILMQRTVNMQTGESSEGIALHTKWNDNRGIVGFKEEFKTNRRGYKGRMLAHKRSQTYSHCGRQGHAKDTYFKIHGIPDWYKDLNDQKRRETGPPIGFNVIFAEGNNTSKNVYDFGETMKQGLKTKEILVVSKVRTVNMQTGESSEGIALHTKWNDNRGIVGFNGGIQNEQTWIQRRMLAHKRSQTYSHCGRQGHAKDTYFKIHGIPDWYKDLNDQKRRETGPPIGFNVIFAEGNNTSKNVYDFGETMKQGLKTKEILVVSKVITLGYGTKDLAIFPFIEQSICKRVKVLKELLYILNGMTTEALLVSRRNSKRTDGLKTKEILVVSKVRTVNMQTGESSEGIALHTKWNDNRGIVGFNGGIQNEQTWIQTGMLAHKRSQTYSHCGRQGHAKDTYFKIHGIPDWYKDLNDQKRRETGPPIGFNVIFAEGNNTSKNVYDFGETMKQGLKTKEILVVSKVITLGYGTKGHLSFHGLKTKEILVVSKVITLGYGTKDLAIFPFIEQSICKRVNVLKELLYILNGMTTEALLVSREEFKTNRRGYKGRMLAHKRSQTYSHCGRQGHAKDTYFKIHGIPDWYKDLNDQKRRERPPIGFNVIFAEGNNTSKNVYDFGETMKQGLKTKEIVVVSKVITLGYGTKDLAIFPFM</sequence>
<proteinExistence type="predicted"/>
<accession>A0AAE1W7F4</accession>
<name>A0AAE1W7F4_9LAMI</name>
<evidence type="ECO:0000313" key="2">
    <source>
        <dbReference type="Proteomes" id="UP001289374"/>
    </source>
</evidence>
<dbReference type="PANTHER" id="PTHR34222">
    <property type="entry name" value="GAG_PRE-INTEGRS DOMAIN-CONTAINING PROTEIN"/>
    <property type="match status" value="1"/>
</dbReference>
<keyword evidence="2" id="KW-1185">Reference proteome</keyword>
<reference evidence="1" key="2">
    <citation type="journal article" date="2024" name="Plant">
        <title>Genomic evolution and insights into agronomic trait innovations of Sesamum species.</title>
        <authorList>
            <person name="Miao H."/>
            <person name="Wang L."/>
            <person name="Qu L."/>
            <person name="Liu H."/>
            <person name="Sun Y."/>
            <person name="Le M."/>
            <person name="Wang Q."/>
            <person name="Wei S."/>
            <person name="Zheng Y."/>
            <person name="Lin W."/>
            <person name="Duan Y."/>
            <person name="Cao H."/>
            <person name="Xiong S."/>
            <person name="Wang X."/>
            <person name="Wei L."/>
            <person name="Li C."/>
            <person name="Ma Q."/>
            <person name="Ju M."/>
            <person name="Zhao R."/>
            <person name="Li G."/>
            <person name="Mu C."/>
            <person name="Tian Q."/>
            <person name="Mei H."/>
            <person name="Zhang T."/>
            <person name="Gao T."/>
            <person name="Zhang H."/>
        </authorList>
    </citation>
    <scope>NUCLEOTIDE SEQUENCE</scope>
    <source>
        <strain evidence="1">K16</strain>
    </source>
</reference>
<dbReference type="AlphaFoldDB" id="A0AAE1W7F4"/>
<evidence type="ECO:0000313" key="1">
    <source>
        <dbReference type="EMBL" id="KAK4388208.1"/>
    </source>
</evidence>
<protein>
    <submittedName>
        <fullName evidence="1">Uncharacterized protein</fullName>
    </submittedName>
</protein>
<organism evidence="1 2">
    <name type="scientific">Sesamum angolense</name>
    <dbReference type="NCBI Taxonomy" id="2727404"/>
    <lineage>
        <taxon>Eukaryota</taxon>
        <taxon>Viridiplantae</taxon>
        <taxon>Streptophyta</taxon>
        <taxon>Embryophyta</taxon>
        <taxon>Tracheophyta</taxon>
        <taxon>Spermatophyta</taxon>
        <taxon>Magnoliopsida</taxon>
        <taxon>eudicotyledons</taxon>
        <taxon>Gunneridae</taxon>
        <taxon>Pentapetalae</taxon>
        <taxon>asterids</taxon>
        <taxon>lamiids</taxon>
        <taxon>Lamiales</taxon>
        <taxon>Pedaliaceae</taxon>
        <taxon>Sesamum</taxon>
    </lineage>
</organism>
<comment type="caution">
    <text evidence="1">The sequence shown here is derived from an EMBL/GenBank/DDBJ whole genome shotgun (WGS) entry which is preliminary data.</text>
</comment>
<dbReference type="EMBL" id="JACGWL010000014">
    <property type="protein sequence ID" value="KAK4388208.1"/>
    <property type="molecule type" value="Genomic_DNA"/>
</dbReference>
<dbReference type="PANTHER" id="PTHR34222:SF99">
    <property type="entry name" value="PROTEIN, PUTATIVE-RELATED"/>
    <property type="match status" value="1"/>
</dbReference>
<dbReference type="Proteomes" id="UP001289374">
    <property type="component" value="Unassembled WGS sequence"/>
</dbReference>
<gene>
    <name evidence="1" type="ORF">Sango_2427400</name>
</gene>